<organism evidence="1">
    <name type="scientific">termite gut metagenome</name>
    <dbReference type="NCBI Taxonomy" id="433724"/>
    <lineage>
        <taxon>unclassified sequences</taxon>
        <taxon>metagenomes</taxon>
        <taxon>organismal metagenomes</taxon>
    </lineage>
</organism>
<name>A0A5J4RSX8_9ZZZZ</name>
<protein>
    <submittedName>
        <fullName evidence="1">Uncharacterized protein</fullName>
    </submittedName>
</protein>
<dbReference type="AlphaFoldDB" id="A0A5J4RSX8"/>
<proteinExistence type="predicted"/>
<reference evidence="1" key="1">
    <citation type="submission" date="2019-03" db="EMBL/GenBank/DDBJ databases">
        <title>Single cell metagenomics reveals metabolic interactions within the superorganism composed of flagellate Streblomastix strix and complex community of Bacteroidetes bacteria on its surface.</title>
        <authorList>
            <person name="Treitli S.C."/>
            <person name="Kolisko M."/>
            <person name="Husnik F."/>
            <person name="Keeling P."/>
            <person name="Hampl V."/>
        </authorList>
    </citation>
    <scope>NUCLEOTIDE SEQUENCE</scope>
    <source>
        <strain evidence="1">STM</strain>
    </source>
</reference>
<sequence length="47" mass="5373">MEKQAPQVGKGIASQEVLISLKLRECEKEFQEQANRFVSVTRLCGRH</sequence>
<gene>
    <name evidence="1" type="ORF">EZS27_015172</name>
</gene>
<dbReference type="EMBL" id="SNRY01000770">
    <property type="protein sequence ID" value="KAA6336678.1"/>
    <property type="molecule type" value="Genomic_DNA"/>
</dbReference>
<comment type="caution">
    <text evidence="1">The sequence shown here is derived from an EMBL/GenBank/DDBJ whole genome shotgun (WGS) entry which is preliminary data.</text>
</comment>
<accession>A0A5J4RSX8</accession>
<evidence type="ECO:0000313" key="1">
    <source>
        <dbReference type="EMBL" id="KAA6336678.1"/>
    </source>
</evidence>